<name>A0A844GSN2_9CHRO</name>
<dbReference type="RefSeq" id="WP_155082651.1">
    <property type="nucleotide sequence ID" value="NZ_WMIA01000002.1"/>
</dbReference>
<proteinExistence type="predicted"/>
<evidence type="ECO:0000313" key="1">
    <source>
        <dbReference type="EMBL" id="MTF37788.1"/>
    </source>
</evidence>
<sequence>MLSIEVQNFAEKLNQFSLEDKQWLLEKLQGEINAFRDSNSTEENNFEQINKTFNITPASSGSGFNDTVINHDQVFANSIFTDS</sequence>
<dbReference type="Proteomes" id="UP000437131">
    <property type="component" value="Unassembled WGS sequence"/>
</dbReference>
<comment type="caution">
    <text evidence="1">The sequence shown here is derived from an EMBL/GenBank/DDBJ whole genome shotgun (WGS) entry which is preliminary data.</text>
</comment>
<gene>
    <name evidence="1" type="ORF">GGC33_02445</name>
</gene>
<dbReference type="AlphaFoldDB" id="A0A844GSN2"/>
<accession>A0A844GSN2</accession>
<organism evidence="1 2">
    <name type="scientific">Cyanobacterium aponinum 0216</name>
    <dbReference type="NCBI Taxonomy" id="2676140"/>
    <lineage>
        <taxon>Bacteria</taxon>
        <taxon>Bacillati</taxon>
        <taxon>Cyanobacteriota</taxon>
        <taxon>Cyanophyceae</taxon>
        <taxon>Oscillatoriophycideae</taxon>
        <taxon>Chroococcales</taxon>
        <taxon>Geminocystaceae</taxon>
        <taxon>Cyanobacterium</taxon>
    </lineage>
</organism>
<evidence type="ECO:0000313" key="2">
    <source>
        <dbReference type="Proteomes" id="UP000437131"/>
    </source>
</evidence>
<reference evidence="1 2" key="1">
    <citation type="submission" date="2019-11" db="EMBL/GenBank/DDBJ databases">
        <title>Isolation of a new High Light Tolerant Cyanobacteria.</title>
        <authorList>
            <person name="Dobson Z."/>
            <person name="Vaughn N."/>
            <person name="Vaughn M."/>
            <person name="Fromme P."/>
            <person name="Mazor Y."/>
        </authorList>
    </citation>
    <scope>NUCLEOTIDE SEQUENCE [LARGE SCALE GENOMIC DNA]</scope>
    <source>
        <strain evidence="1 2">0216</strain>
    </source>
</reference>
<protein>
    <submittedName>
        <fullName evidence="1">Uncharacterized protein</fullName>
    </submittedName>
</protein>
<dbReference type="EMBL" id="WMIA01000002">
    <property type="protein sequence ID" value="MTF37788.1"/>
    <property type="molecule type" value="Genomic_DNA"/>
</dbReference>